<evidence type="ECO:0000313" key="2">
    <source>
        <dbReference type="EMBL" id="AYF74837.1"/>
    </source>
</evidence>
<feature type="domain" description="GGDEF" evidence="1">
    <location>
        <begin position="184"/>
        <end position="315"/>
    </location>
</feature>
<proteinExistence type="predicted"/>
<dbReference type="Gene3D" id="3.30.70.270">
    <property type="match status" value="1"/>
</dbReference>
<dbReference type="SUPFAM" id="SSF55073">
    <property type="entry name" value="Nucleotide cyclase"/>
    <property type="match status" value="1"/>
</dbReference>
<dbReference type="InterPro" id="IPR052163">
    <property type="entry name" value="DGC-Regulatory_Protein"/>
</dbReference>
<dbReference type="KEGG" id="nyu:D7D52_14255"/>
<protein>
    <submittedName>
        <fullName evidence="2">GGDEF domain-containing protein</fullName>
    </submittedName>
</protein>
<dbReference type="OrthoDB" id="23692at2"/>
<gene>
    <name evidence="2" type="ORF">D7D52_14255</name>
</gene>
<accession>A0A386ZC07</accession>
<dbReference type="Pfam" id="PF00990">
    <property type="entry name" value="GGDEF"/>
    <property type="match status" value="1"/>
</dbReference>
<dbReference type="SMART" id="SM00267">
    <property type="entry name" value="GGDEF"/>
    <property type="match status" value="1"/>
</dbReference>
<dbReference type="InterPro" id="IPR043128">
    <property type="entry name" value="Rev_trsase/Diguanyl_cyclase"/>
</dbReference>
<organism evidence="2 3">
    <name type="scientific">Nocardia yunnanensis</name>
    <dbReference type="NCBI Taxonomy" id="2382165"/>
    <lineage>
        <taxon>Bacteria</taxon>
        <taxon>Bacillati</taxon>
        <taxon>Actinomycetota</taxon>
        <taxon>Actinomycetes</taxon>
        <taxon>Mycobacteriales</taxon>
        <taxon>Nocardiaceae</taxon>
        <taxon>Nocardia</taxon>
    </lineage>
</organism>
<sequence>MSMRPVGVARSGPPDREHALRRAATEYLRLLAQAGYHPTDTTVAVERTTEFLRQLDHISHEDGENAGAARILGAELAGAIPGLPTSSRFVGPLASAILLAAPTEATPAWALHAGYAVAGYAEALAERALGEQETILRAAVAAREHRITELQDRLHHAATHDRLTGLSNRAVLEEWCGRPLAETGALAILVVDLDGFKQINDRYGHRVGDELLVAVAERLRLVTGPEDCVCRYGGDEFVIATAGGDDKAQAIAARLLTDIAQPFQLSAGPVRVRASIGIATAEADSRDAASLIHTADRAMYVAKSGGGHRYHTEHRPSE</sequence>
<name>A0A386ZC07_9NOCA</name>
<dbReference type="PANTHER" id="PTHR46663:SF3">
    <property type="entry name" value="SLL0267 PROTEIN"/>
    <property type="match status" value="1"/>
</dbReference>
<dbReference type="NCBIfam" id="TIGR00254">
    <property type="entry name" value="GGDEF"/>
    <property type="match status" value="1"/>
</dbReference>
<evidence type="ECO:0000313" key="3">
    <source>
        <dbReference type="Proteomes" id="UP000267164"/>
    </source>
</evidence>
<dbReference type="PANTHER" id="PTHR46663">
    <property type="entry name" value="DIGUANYLATE CYCLASE DGCT-RELATED"/>
    <property type="match status" value="1"/>
</dbReference>
<dbReference type="EMBL" id="CP032568">
    <property type="protein sequence ID" value="AYF74837.1"/>
    <property type="molecule type" value="Genomic_DNA"/>
</dbReference>
<dbReference type="PROSITE" id="PS50887">
    <property type="entry name" value="GGDEF"/>
    <property type="match status" value="1"/>
</dbReference>
<evidence type="ECO:0000259" key="1">
    <source>
        <dbReference type="PROSITE" id="PS50887"/>
    </source>
</evidence>
<keyword evidence="3" id="KW-1185">Reference proteome</keyword>
<dbReference type="Proteomes" id="UP000267164">
    <property type="component" value="Chromosome"/>
</dbReference>
<dbReference type="CDD" id="cd01949">
    <property type="entry name" value="GGDEF"/>
    <property type="match status" value="1"/>
</dbReference>
<dbReference type="AlphaFoldDB" id="A0A386ZC07"/>
<reference evidence="2 3" key="1">
    <citation type="submission" date="2018-09" db="EMBL/GenBank/DDBJ databases">
        <title>Nocardia yunnanensis sp. nov., an actinomycete isolated from a soil sample.</title>
        <authorList>
            <person name="Zhang J."/>
        </authorList>
    </citation>
    <scope>NUCLEOTIDE SEQUENCE [LARGE SCALE GENOMIC DNA]</scope>
    <source>
        <strain evidence="2 3">CFHS0054</strain>
    </source>
</reference>
<dbReference type="InterPro" id="IPR029787">
    <property type="entry name" value="Nucleotide_cyclase"/>
</dbReference>
<dbReference type="RefSeq" id="WP_120736763.1">
    <property type="nucleotide sequence ID" value="NZ_CP032568.1"/>
</dbReference>
<dbReference type="InterPro" id="IPR000160">
    <property type="entry name" value="GGDEF_dom"/>
</dbReference>